<sequence length="133" mass="15036">MQFLIEEYHSSNHTIINVLWNESFGCWFDFDLRFDSLSIAEYLKKSGVLTFPGGLPSSLVSTVLFYLFIINYNVESSCYKINGGGGEYEVQEGFGWTNGVLLDLLVTYKEQLAWVAGDECECCNTEQCIIQVA</sequence>
<dbReference type="EC" id="3.2.1.28" evidence="2 4"/>
<dbReference type="GO" id="GO:0004555">
    <property type="term" value="F:alpha,alpha-trehalase activity"/>
    <property type="evidence" value="ECO:0007669"/>
    <property type="project" value="UniProtKB-EC"/>
</dbReference>
<dbReference type="Proteomes" id="UP000095283">
    <property type="component" value="Unplaced"/>
</dbReference>
<evidence type="ECO:0000256" key="4">
    <source>
        <dbReference type="RuleBase" id="RU361180"/>
    </source>
</evidence>
<evidence type="ECO:0000256" key="2">
    <source>
        <dbReference type="ARBA" id="ARBA00012757"/>
    </source>
</evidence>
<keyword evidence="4" id="KW-0378">Hydrolase</keyword>
<organism evidence="5 6">
    <name type="scientific">Heterorhabditis bacteriophora</name>
    <name type="common">Entomopathogenic nematode worm</name>
    <dbReference type="NCBI Taxonomy" id="37862"/>
    <lineage>
        <taxon>Eukaryota</taxon>
        <taxon>Metazoa</taxon>
        <taxon>Ecdysozoa</taxon>
        <taxon>Nematoda</taxon>
        <taxon>Chromadorea</taxon>
        <taxon>Rhabditida</taxon>
        <taxon>Rhabditina</taxon>
        <taxon>Rhabditomorpha</taxon>
        <taxon>Strongyloidea</taxon>
        <taxon>Heterorhabditidae</taxon>
        <taxon>Heterorhabditis</taxon>
    </lineage>
</organism>
<name>A0A1I7W6A1_HETBA</name>
<reference evidence="6" key="1">
    <citation type="submission" date="2016-11" db="UniProtKB">
        <authorList>
            <consortium name="WormBaseParasite"/>
        </authorList>
    </citation>
    <scope>IDENTIFICATION</scope>
</reference>
<dbReference type="InterPro" id="IPR001661">
    <property type="entry name" value="Glyco_hydro_37"/>
</dbReference>
<dbReference type="PRINTS" id="PR00744">
    <property type="entry name" value="GLHYDRLASE37"/>
</dbReference>
<dbReference type="PANTHER" id="PTHR23403">
    <property type="entry name" value="TREHALASE"/>
    <property type="match status" value="1"/>
</dbReference>
<protein>
    <recommendedName>
        <fullName evidence="3 4">Trehalase</fullName>
        <ecNumber evidence="2 4">3.2.1.28</ecNumber>
    </recommendedName>
    <alternativeName>
        <fullName evidence="4">Alpha-trehalose glucohydrolase</fullName>
    </alternativeName>
</protein>
<comment type="catalytic activity">
    <reaction evidence="4">
        <text>alpha,alpha-trehalose + H2O = alpha-D-glucose + beta-D-glucose</text>
        <dbReference type="Rhea" id="RHEA:32675"/>
        <dbReference type="ChEBI" id="CHEBI:15377"/>
        <dbReference type="ChEBI" id="CHEBI:15903"/>
        <dbReference type="ChEBI" id="CHEBI:16551"/>
        <dbReference type="ChEBI" id="CHEBI:17925"/>
        <dbReference type="EC" id="3.2.1.28"/>
    </reaction>
</comment>
<dbReference type="Pfam" id="PF01204">
    <property type="entry name" value="Trehalase"/>
    <property type="match status" value="1"/>
</dbReference>
<dbReference type="WBParaSite" id="Hba_00120">
    <property type="protein sequence ID" value="Hba_00120"/>
    <property type="gene ID" value="Hba_00120"/>
</dbReference>
<dbReference type="AlphaFoldDB" id="A0A1I7W6A1"/>
<evidence type="ECO:0000256" key="3">
    <source>
        <dbReference type="ARBA" id="ARBA00019905"/>
    </source>
</evidence>
<comment type="similarity">
    <text evidence="1 4">Belongs to the glycosyl hydrolase 37 family.</text>
</comment>
<dbReference type="GO" id="GO:0005993">
    <property type="term" value="P:trehalose catabolic process"/>
    <property type="evidence" value="ECO:0007669"/>
    <property type="project" value="TreeGrafter"/>
</dbReference>
<dbReference type="SUPFAM" id="SSF48208">
    <property type="entry name" value="Six-hairpin glycosidases"/>
    <property type="match status" value="1"/>
</dbReference>
<dbReference type="InterPro" id="IPR012341">
    <property type="entry name" value="6hp_glycosidase-like_sf"/>
</dbReference>
<evidence type="ECO:0000313" key="6">
    <source>
        <dbReference type="WBParaSite" id="Hba_00120"/>
    </source>
</evidence>
<dbReference type="Gene3D" id="1.50.10.10">
    <property type="match status" value="1"/>
</dbReference>
<dbReference type="InterPro" id="IPR008928">
    <property type="entry name" value="6-hairpin_glycosidase_sf"/>
</dbReference>
<evidence type="ECO:0000256" key="1">
    <source>
        <dbReference type="ARBA" id="ARBA00005615"/>
    </source>
</evidence>
<accession>A0A1I7W6A1</accession>
<evidence type="ECO:0000313" key="5">
    <source>
        <dbReference type="Proteomes" id="UP000095283"/>
    </source>
</evidence>
<proteinExistence type="inferred from homology"/>
<keyword evidence="5" id="KW-1185">Reference proteome</keyword>
<dbReference type="PANTHER" id="PTHR23403:SF24">
    <property type="entry name" value="TREHALASE"/>
    <property type="match status" value="1"/>
</dbReference>
<keyword evidence="4" id="KW-0326">Glycosidase</keyword>